<dbReference type="RefSeq" id="WP_160752914.1">
    <property type="nucleotide sequence ID" value="NZ_WTYA01000004.1"/>
</dbReference>
<evidence type="ECO:0000256" key="4">
    <source>
        <dbReference type="ARBA" id="ARBA00022692"/>
    </source>
</evidence>
<dbReference type="InterPro" id="IPR036942">
    <property type="entry name" value="Beta-barrel_TonB_sf"/>
</dbReference>
<dbReference type="PANTHER" id="PTHR30069">
    <property type="entry name" value="TONB-DEPENDENT OUTER MEMBRANE RECEPTOR"/>
    <property type="match status" value="1"/>
</dbReference>
<dbReference type="Gene3D" id="2.170.130.10">
    <property type="entry name" value="TonB-dependent receptor, plug domain"/>
    <property type="match status" value="1"/>
</dbReference>
<comment type="subcellular location">
    <subcellularLocation>
        <location evidence="1">Cell outer membrane</location>
        <topology evidence="1">Multi-pass membrane protein</topology>
    </subcellularLocation>
</comment>
<evidence type="ECO:0000313" key="10">
    <source>
        <dbReference type="Proteomes" id="UP000439780"/>
    </source>
</evidence>
<evidence type="ECO:0000256" key="7">
    <source>
        <dbReference type="SAM" id="SignalP"/>
    </source>
</evidence>
<dbReference type="PANTHER" id="PTHR30069:SF46">
    <property type="entry name" value="OAR PROTEIN"/>
    <property type="match status" value="1"/>
</dbReference>
<keyword evidence="3" id="KW-1134">Transmembrane beta strand</keyword>
<dbReference type="Pfam" id="PF25183">
    <property type="entry name" value="OMP_b-brl_4"/>
    <property type="match status" value="2"/>
</dbReference>
<dbReference type="OrthoDB" id="9768147at2"/>
<evidence type="ECO:0000256" key="1">
    <source>
        <dbReference type="ARBA" id="ARBA00004571"/>
    </source>
</evidence>
<proteinExistence type="predicted"/>
<organism evidence="9 10">
    <name type="scientific">Qipengyuania algicida</name>
    <dbReference type="NCBI Taxonomy" id="1836209"/>
    <lineage>
        <taxon>Bacteria</taxon>
        <taxon>Pseudomonadati</taxon>
        <taxon>Pseudomonadota</taxon>
        <taxon>Alphaproteobacteria</taxon>
        <taxon>Sphingomonadales</taxon>
        <taxon>Erythrobacteraceae</taxon>
        <taxon>Qipengyuania</taxon>
    </lineage>
</organism>
<keyword evidence="4" id="KW-0812">Transmembrane</keyword>
<feature type="signal peptide" evidence="7">
    <location>
        <begin position="1"/>
        <end position="22"/>
    </location>
</feature>
<evidence type="ECO:0000256" key="6">
    <source>
        <dbReference type="ARBA" id="ARBA00023237"/>
    </source>
</evidence>
<dbReference type="SUPFAM" id="SSF56935">
    <property type="entry name" value="Porins"/>
    <property type="match status" value="1"/>
</dbReference>
<comment type="caution">
    <text evidence="9">The sequence shown here is derived from an EMBL/GenBank/DDBJ whole genome shotgun (WGS) entry which is preliminary data.</text>
</comment>
<dbReference type="InterPro" id="IPR037066">
    <property type="entry name" value="Plug_dom_sf"/>
</dbReference>
<keyword evidence="9" id="KW-0675">Receptor</keyword>
<dbReference type="InterPro" id="IPR039426">
    <property type="entry name" value="TonB-dep_rcpt-like"/>
</dbReference>
<keyword evidence="7" id="KW-0732">Signal</keyword>
<feature type="domain" description="TonB-dependent transporter Oar-like beta-barrel" evidence="8">
    <location>
        <begin position="335"/>
        <end position="862"/>
    </location>
</feature>
<keyword evidence="2" id="KW-0813">Transport</keyword>
<dbReference type="InterPro" id="IPR057601">
    <property type="entry name" value="Oar-like_b-barrel"/>
</dbReference>
<sequence>MNGSISVAAMACALVLASPALAQSSTAALEGHVDGVPAGTVVTATDTHTGQTVTGKVNANGDYSILGLRPSDYEVQVQGKPAQTATLLVGQTVAVDFVDTANAIVVTGHRNLQVFPTQTLSTNVTTEQIENLPQNSRNFLSFASLAPGIQLSSPSGASQVQAGAVSPDQTNVFIDGLSTKNLTNHGGTFGQNFGQGGNPFPQIAIQEYSIETQNFGAETGDAGSAVINAITKTGGNKFHGSAFLEYQPGSFIEQPHFATGPKGEYTRYQFGAELGGPIIPDKLTFYIAGEGVSENLPSNTGQLPVTNPPPATDPYAYGYPTNVASAINGVVHPFNFHQGLYFGKLTYYATNADTINLSAYIRRETNLSDIDTNATESHARNLQTDVTKYQFNWQHHAGNFVNSLNLAYSNSHQSTPSVGTGPEYNLTNRNLGTNNDFNAGQGAELGAHFYEQGDYQKTWTVKNDSTLISGDHTIKFGARVAFNDLARTVSNAYNGRYFFENPGSGVANFDPTTAIPYGAIINIQPSDTLAAKDTQIGAYVQDEWKPDEHWTFNYGLRWDMETNAHNNNYVTPASVVTALANYQPWQAAGIDYRDYVSTGSERKIEWAQFQPRLGFSYDVYGDHDLIIFGGAGRYYDRSLFLEGVIESITNSSIIPQICFNSSVNTCAAGVAQLTWNEAYRDPAALRAAAEPLGNAGGTIDVLKNDMPAPFSDQFDLGVRKRIGSVNFSATLSYVRSHNIFAFVRGNRMPDGSYSVQGPGYIQDNFPADGQPAPYSRVEIGDSSGKANLFALYLKVEKPFTKTSKWGLTSSLTFQRARTNYAGPSLYNNDTNYNEAEIGAYGWGNVSGVPWYMWNTSVNYRAPADFILSGTLNLNSGPAFGHIIFGQNPDGSPSPAGTTYANFNGVYYPRNVFAYKRLDLRIAKSFTMPWAGDHKLTVDFEVFNVFNWLNRNYSAWGAGSGLAPPGVLDGDGQVGNDQRQFQAGIKYKF</sequence>
<evidence type="ECO:0000256" key="2">
    <source>
        <dbReference type="ARBA" id="ARBA00022448"/>
    </source>
</evidence>
<keyword evidence="10" id="KW-1185">Reference proteome</keyword>
<keyword evidence="5" id="KW-0472">Membrane</keyword>
<evidence type="ECO:0000256" key="5">
    <source>
        <dbReference type="ARBA" id="ARBA00023136"/>
    </source>
</evidence>
<feature type="domain" description="TonB-dependent transporter Oar-like beta-barrel" evidence="8">
    <location>
        <begin position="230"/>
        <end position="300"/>
    </location>
</feature>
<keyword evidence="6" id="KW-0998">Cell outer membrane</keyword>
<dbReference type="Gene3D" id="2.40.170.20">
    <property type="entry name" value="TonB-dependent receptor, beta-barrel domain"/>
    <property type="match status" value="1"/>
</dbReference>
<protein>
    <submittedName>
        <fullName evidence="9">TonB-dependent receptor</fullName>
    </submittedName>
</protein>
<reference evidence="9 10" key="1">
    <citation type="submission" date="2019-12" db="EMBL/GenBank/DDBJ databases">
        <title>Genomic-based taxomic classification of the family Erythrobacteraceae.</title>
        <authorList>
            <person name="Xu L."/>
        </authorList>
    </citation>
    <scope>NUCLEOTIDE SEQUENCE [LARGE SCALE GENOMIC DNA]</scope>
    <source>
        <strain evidence="9 10">KEMB 9005-328</strain>
    </source>
</reference>
<evidence type="ECO:0000259" key="8">
    <source>
        <dbReference type="Pfam" id="PF25183"/>
    </source>
</evidence>
<dbReference type="GO" id="GO:0044718">
    <property type="term" value="P:siderophore transmembrane transport"/>
    <property type="evidence" value="ECO:0007669"/>
    <property type="project" value="TreeGrafter"/>
</dbReference>
<evidence type="ECO:0000256" key="3">
    <source>
        <dbReference type="ARBA" id="ARBA00022452"/>
    </source>
</evidence>
<accession>A0A845AJ94</accession>
<gene>
    <name evidence="9" type="ORF">GRI58_07315</name>
</gene>
<name>A0A845AJ94_9SPHN</name>
<feature type="chain" id="PRO_5032623220" evidence="7">
    <location>
        <begin position="23"/>
        <end position="988"/>
    </location>
</feature>
<dbReference type="Proteomes" id="UP000439780">
    <property type="component" value="Unassembled WGS sequence"/>
</dbReference>
<dbReference type="GO" id="GO:0009279">
    <property type="term" value="C:cell outer membrane"/>
    <property type="evidence" value="ECO:0007669"/>
    <property type="project" value="UniProtKB-SubCell"/>
</dbReference>
<dbReference type="AlphaFoldDB" id="A0A845AJ94"/>
<dbReference type="EMBL" id="WTYA01000004">
    <property type="protein sequence ID" value="MXP28626.1"/>
    <property type="molecule type" value="Genomic_DNA"/>
</dbReference>
<dbReference type="GO" id="GO:0015344">
    <property type="term" value="F:siderophore uptake transmembrane transporter activity"/>
    <property type="evidence" value="ECO:0007669"/>
    <property type="project" value="TreeGrafter"/>
</dbReference>
<evidence type="ECO:0000313" key="9">
    <source>
        <dbReference type="EMBL" id="MXP28626.1"/>
    </source>
</evidence>